<dbReference type="InterPro" id="IPR052026">
    <property type="entry name" value="ExeA_AAA_ATPase_DNA-bind"/>
</dbReference>
<proteinExistence type="predicted"/>
<dbReference type="PANTHER" id="PTHR35894">
    <property type="entry name" value="GENERAL SECRETION PATHWAY PROTEIN A-RELATED"/>
    <property type="match status" value="1"/>
</dbReference>
<reference evidence="2 3" key="1">
    <citation type="submission" date="2019-04" db="EMBL/GenBank/DDBJ databases">
        <title>Isolation and culture of sulfate reducing bacteria from the cold seep of the South China Sea.</title>
        <authorList>
            <person name="Sun C."/>
            <person name="Liu R."/>
        </authorList>
    </citation>
    <scope>NUCLEOTIDE SEQUENCE [LARGE SCALE GENOMIC DNA]</scope>
    <source>
        <strain evidence="2 3">CS1</strain>
    </source>
</reference>
<dbReference type="EMBL" id="CP039543">
    <property type="protein sequence ID" value="QJT08379.1"/>
    <property type="molecule type" value="Genomic_DNA"/>
</dbReference>
<protein>
    <recommendedName>
        <fullName evidence="1">AAA+ ATPase domain-containing protein</fullName>
    </recommendedName>
</protein>
<dbReference type="SMART" id="SM00382">
    <property type="entry name" value="AAA"/>
    <property type="match status" value="1"/>
</dbReference>
<evidence type="ECO:0000313" key="2">
    <source>
        <dbReference type="EMBL" id="QJT08379.1"/>
    </source>
</evidence>
<gene>
    <name evidence="2" type="ORF">E8L03_05325</name>
</gene>
<keyword evidence="3" id="KW-1185">Reference proteome</keyword>
<dbReference type="InterPro" id="IPR049945">
    <property type="entry name" value="AAA_22"/>
</dbReference>
<name>A0ABX6NDY5_9BACT</name>
<dbReference type="PANTHER" id="PTHR35894:SF1">
    <property type="entry name" value="PHOSPHORIBULOKINASE _ URIDINE KINASE FAMILY"/>
    <property type="match status" value="1"/>
</dbReference>
<feature type="domain" description="AAA+ ATPase" evidence="1">
    <location>
        <begin position="43"/>
        <end position="197"/>
    </location>
</feature>
<dbReference type="CDD" id="cd00009">
    <property type="entry name" value="AAA"/>
    <property type="match status" value="1"/>
</dbReference>
<organism evidence="2 3">
    <name type="scientific">Oceanidesulfovibrio marinus</name>
    <dbReference type="NCBI Taxonomy" id="370038"/>
    <lineage>
        <taxon>Bacteria</taxon>
        <taxon>Pseudomonadati</taxon>
        <taxon>Thermodesulfobacteriota</taxon>
        <taxon>Desulfovibrionia</taxon>
        <taxon>Desulfovibrionales</taxon>
        <taxon>Desulfovibrionaceae</taxon>
        <taxon>Oceanidesulfovibrio</taxon>
    </lineage>
</organism>
<dbReference type="Pfam" id="PF13401">
    <property type="entry name" value="AAA_22"/>
    <property type="match status" value="1"/>
</dbReference>
<dbReference type="Proteomes" id="UP000503251">
    <property type="component" value="Chromosome"/>
</dbReference>
<evidence type="ECO:0000313" key="3">
    <source>
        <dbReference type="Proteomes" id="UP000503251"/>
    </source>
</evidence>
<dbReference type="SUPFAM" id="SSF52540">
    <property type="entry name" value="P-loop containing nucleoside triphosphate hydrolases"/>
    <property type="match status" value="1"/>
</dbReference>
<sequence>MKYFEILNFQDEPFSNSPDPDFFYESPGHLDCLNRLEIALRLKRGLNVVLGDVGTGKTTLCRRLLRVLADDDTVKAYLLLDPDFDNPRDLLLVLCEMLEGTAPEAGLTEWSLKERVKNCLFQRGIDDNKTIVLIIDEGQKIHDRCMELLRELLNYETNNSKLLQIVIFAQLEFEPVIKRFPNFADRINDLIRLGPLNFRHTKELIDYRINLARVHMSRTPLFTWGGYYAMYRATGGYPRKIVKLAHKIFLTLILNNDHRANWSLVRTVSKENYLAESTKFPSTRTEIGASKSLFASPRSSQPDALADDIEGSRYAWLAGAVVVLLCLLIAVRAETPTESSLSLGNAPELTQPTRHVADMSEPDLHADVEEVAEVKAEPVDVAETQDLTETQDVFEAQEASLPTKTAQVADALSYRAKMIARTLPGDDEPAGKAAARVRQIPEELGTITLAEATDLKTIINRVYGHFSDEIVSQVLAGNASLPVTGEVPAGTTLTFPVVRKVNTADEPKTNGFVVQVGRYTSLEKAYTACSSLRSNSAEEPGVAIVPQWSVENGLVFSLVYAKAYEDEGEALHAIREHKQPVEQTPEIVAAWGDAELLTDVAAWQPAAAPVEPSTSGDLFPPRSIFE</sequence>
<dbReference type="Gene3D" id="3.40.50.300">
    <property type="entry name" value="P-loop containing nucleotide triphosphate hydrolases"/>
    <property type="match status" value="1"/>
</dbReference>
<dbReference type="InterPro" id="IPR027417">
    <property type="entry name" value="P-loop_NTPase"/>
</dbReference>
<evidence type="ECO:0000259" key="1">
    <source>
        <dbReference type="SMART" id="SM00382"/>
    </source>
</evidence>
<dbReference type="InterPro" id="IPR003593">
    <property type="entry name" value="AAA+_ATPase"/>
</dbReference>
<accession>A0ABX6NDY5</accession>
<dbReference type="RefSeq" id="WP_171266772.1">
    <property type="nucleotide sequence ID" value="NZ_CP039543.1"/>
</dbReference>